<keyword evidence="4 6" id="KW-0472">Membrane</keyword>
<feature type="compositionally biased region" description="Polar residues" evidence="5">
    <location>
        <begin position="461"/>
        <end position="473"/>
    </location>
</feature>
<evidence type="ECO:0000313" key="8">
    <source>
        <dbReference type="EMBL" id="KAF7260700.1"/>
    </source>
</evidence>
<reference evidence="8" key="1">
    <citation type="submission" date="2019-07" db="EMBL/GenBank/DDBJ databases">
        <title>Annotation for the trematode Paragonimus miyazaki's.</title>
        <authorList>
            <person name="Choi Y.-J."/>
        </authorList>
    </citation>
    <scope>NUCLEOTIDE SEQUENCE</scope>
    <source>
        <strain evidence="8">Japan</strain>
    </source>
</reference>
<keyword evidence="2 6" id="KW-0812">Transmembrane</keyword>
<organism evidence="8 9">
    <name type="scientific">Paragonimus skrjabini miyazakii</name>
    <dbReference type="NCBI Taxonomy" id="59628"/>
    <lineage>
        <taxon>Eukaryota</taxon>
        <taxon>Metazoa</taxon>
        <taxon>Spiralia</taxon>
        <taxon>Lophotrochozoa</taxon>
        <taxon>Platyhelminthes</taxon>
        <taxon>Trematoda</taxon>
        <taxon>Digenea</taxon>
        <taxon>Plagiorchiida</taxon>
        <taxon>Troglotremata</taxon>
        <taxon>Troglotrematidae</taxon>
        <taxon>Paragonimus</taxon>
    </lineage>
</organism>
<gene>
    <name evidence="8" type="ORF">EG68_02126</name>
</gene>
<dbReference type="Proteomes" id="UP000822476">
    <property type="component" value="Unassembled WGS sequence"/>
</dbReference>
<feature type="region of interest" description="Disordered" evidence="5">
    <location>
        <begin position="450"/>
        <end position="473"/>
    </location>
</feature>
<comment type="subcellular location">
    <subcellularLocation>
        <location evidence="1">Membrane</location>
        <topology evidence="1">Multi-pass membrane protein</topology>
    </subcellularLocation>
</comment>
<dbReference type="Pfam" id="PF10242">
    <property type="entry name" value="L_HMGIC_fpl"/>
    <property type="match status" value="1"/>
</dbReference>
<dbReference type="Gene3D" id="1.20.140.150">
    <property type="match status" value="1"/>
</dbReference>
<dbReference type="PANTHER" id="PTHR12489:SF16">
    <property type="entry name" value="LHFPL TETRASPAN SUBFAMILY MEMBER 6 PROTEIN-RELATED"/>
    <property type="match status" value="1"/>
</dbReference>
<accession>A0A8S9Z4Z9</accession>
<evidence type="ECO:0000256" key="6">
    <source>
        <dbReference type="SAM" id="Phobius"/>
    </source>
</evidence>
<protein>
    <submittedName>
        <fullName evidence="8">Uncharacterized protein</fullName>
    </submittedName>
</protein>
<evidence type="ECO:0000256" key="7">
    <source>
        <dbReference type="SAM" id="SignalP"/>
    </source>
</evidence>
<evidence type="ECO:0000256" key="4">
    <source>
        <dbReference type="ARBA" id="ARBA00023136"/>
    </source>
</evidence>
<dbReference type="InterPro" id="IPR019372">
    <property type="entry name" value="LHFPL"/>
</dbReference>
<keyword evidence="3 6" id="KW-1133">Transmembrane helix</keyword>
<feature type="transmembrane region" description="Helical" evidence="6">
    <location>
        <begin position="124"/>
        <end position="155"/>
    </location>
</feature>
<dbReference type="EMBL" id="JTDE01000641">
    <property type="protein sequence ID" value="KAF7260700.1"/>
    <property type="molecule type" value="Genomic_DNA"/>
</dbReference>
<evidence type="ECO:0000256" key="5">
    <source>
        <dbReference type="SAM" id="MobiDB-lite"/>
    </source>
</evidence>
<comment type="caution">
    <text evidence="8">The sequence shown here is derived from an EMBL/GenBank/DDBJ whole genome shotgun (WGS) entry which is preliminary data.</text>
</comment>
<keyword evidence="7" id="KW-0732">Signal</keyword>
<feature type="signal peptide" evidence="7">
    <location>
        <begin position="1"/>
        <end position="19"/>
    </location>
</feature>
<evidence type="ECO:0000256" key="2">
    <source>
        <dbReference type="ARBA" id="ARBA00022692"/>
    </source>
</evidence>
<proteinExistence type="predicted"/>
<feature type="transmembrane region" description="Helical" evidence="6">
    <location>
        <begin position="167"/>
        <end position="185"/>
    </location>
</feature>
<keyword evidence="9" id="KW-1185">Reference proteome</keyword>
<evidence type="ECO:0000256" key="3">
    <source>
        <dbReference type="ARBA" id="ARBA00022989"/>
    </source>
</evidence>
<evidence type="ECO:0000313" key="9">
    <source>
        <dbReference type="Proteomes" id="UP000822476"/>
    </source>
</evidence>
<evidence type="ECO:0000256" key="1">
    <source>
        <dbReference type="ARBA" id="ARBA00004141"/>
    </source>
</evidence>
<dbReference type="AlphaFoldDB" id="A0A8S9Z4Z9"/>
<sequence length="575" mass="63123">MRCLWLAWSLLTWLAAVLCTIGCLLPYWLKGHVHLQAPVSQVPVKSHHGEPNIEKPHVWKVDKSNLQLKPGLPTDLGLFRRCGYPVYANHTPVQLVSFTKTALPVVWESGCGHYSHITNVPHTAWYIAFFALISACALLFFTTFFLFMLGFAIYLISLPKVYRSCQVMLLSAGFLTLLSCALYPIGWTGNTEVQQACGEDAHSFNLGRCEIGWAYVLTCSGGLLSLFIAMLPAIFPKHIKRPNGTVTAANKSNLYNLPRHGDKPHPICCCCRPASSHLDCTSGRSMVDLVPTSQPSPVNSLDAESVIYPSSSYPADSVFILPRFSQVSPTGSSSSPAASTLLEKTPSMCGNGSHNHHHQSSVSLYKLPPFSGQTLMSPQPHPFVFTTYVPQRYSTGATLSQYHQAGNLHANHQLSQRVSLALNADPLIYVAEEEELDAGDFDTEVATQQACTETKQDKNSEVPSTSQTNGNHENAVTTDIITCKSDQTRKSHSTTQLHQLPPVCVTTEVHQLQGHTAQRLYTVRQCAPSVLPNTAVGVRPDISYVPFPKTLSTQPYCQDGIMNDTVKRKRSSCAL</sequence>
<feature type="chain" id="PRO_5035854995" evidence="7">
    <location>
        <begin position="20"/>
        <end position="575"/>
    </location>
</feature>
<feature type="transmembrane region" description="Helical" evidence="6">
    <location>
        <begin position="213"/>
        <end position="235"/>
    </location>
</feature>
<dbReference type="OrthoDB" id="5873721at2759"/>
<dbReference type="GO" id="GO:0016020">
    <property type="term" value="C:membrane"/>
    <property type="evidence" value="ECO:0007669"/>
    <property type="project" value="UniProtKB-SubCell"/>
</dbReference>
<name>A0A8S9Z4Z9_9TREM</name>
<dbReference type="PANTHER" id="PTHR12489">
    <property type="entry name" value="LIPOMA HMGIC FUSION PARTNER-LIKE PROTEIN"/>
    <property type="match status" value="1"/>
</dbReference>